<reference evidence="2" key="3">
    <citation type="submission" date="2020-03" db="EMBL/GenBank/DDBJ databases">
        <title>Sequencing and Assembly of Multiple Reported Metal-Biooxidizing Members of the Extremely Thermoacidophilic Archaeal Family Sulfolobaceae.</title>
        <authorList>
            <person name="Counts J.A."/>
            <person name="Kelly R.M."/>
        </authorList>
    </citation>
    <scope>NUCLEOTIDE SEQUENCE [LARGE SCALE GENOMIC DNA]</scope>
    <source>
        <strain evidence="2">HO1-1</strain>
    </source>
</reference>
<reference evidence="2" key="2">
    <citation type="submission" date="2020-03" db="EMBL/GenBank/DDBJ databases">
        <title>Complete Genome Sequences of Extremely Thermoacidophilic, Metal-Mobilizing Type-Strain Members of the Archaeal Family Sulfolobaceae: Acidianus brierleyi DSM-1651T, Acidianus sulfidivorans DSM-18786T, Metallosphaera hakonensis DSM-7519T, and Metallosphaera prunae DSM-10039T.</title>
        <authorList>
            <person name="Counts J.A."/>
            <person name="Kelly R.M."/>
        </authorList>
    </citation>
    <scope>NUCLEOTIDE SEQUENCE [LARGE SCALE GENOMIC DNA]</scope>
    <source>
        <strain evidence="2">HO1-1</strain>
    </source>
</reference>
<sequence>MGVINFKPQISSFYEVLIRCSRTGLLTVRWECDQLFREDIFIEKLGVLVNIPVPHRTSHHNTRVALIDKWGVNIYDGDILTVEMFRGGKKEDVKYLYSEFAIIPYDKIKEISIRPHDTYTYMEVETKFGAHVRSIVGQLGYIPANRVLEMFKGTPAENLVKVK</sequence>
<dbReference type="Proteomes" id="UP000247586">
    <property type="component" value="Chromosome"/>
</dbReference>
<keyword evidence="2" id="KW-1185">Reference proteome</keyword>
<evidence type="ECO:0000313" key="1">
    <source>
        <dbReference type="EMBL" id="AWR98628.1"/>
    </source>
</evidence>
<dbReference type="AlphaFoldDB" id="A0A2U9IRF1"/>
<evidence type="ECO:0000313" key="2">
    <source>
        <dbReference type="Proteomes" id="UP000247586"/>
    </source>
</evidence>
<reference evidence="1 2" key="1">
    <citation type="submission" date="2018-05" db="EMBL/GenBank/DDBJ databases">
        <title>Complete Genome Sequences of Extremely Thermoacidophilic, Metal-Mobilizing Type-Strain Members of the Archaeal Family Sulfolobaceae: Acidianus brierleyi DSM-1651T, Acidianus sulfidivorans DSM-18786T, Metallosphaera hakonensis DSM-7519T, and Metallosphaera prunae DSM-10039T.</title>
        <authorList>
            <person name="Counts J.A."/>
            <person name="Kelly R.M."/>
        </authorList>
    </citation>
    <scope>NUCLEOTIDE SEQUENCE [LARGE SCALE GENOMIC DNA]</scope>
    <source>
        <strain evidence="1 2">HO1-1</strain>
    </source>
</reference>
<dbReference type="EMBL" id="CP029287">
    <property type="protein sequence ID" value="AWR98628.1"/>
    <property type="molecule type" value="Genomic_DNA"/>
</dbReference>
<organism evidence="1 2">
    <name type="scientific">Metallosphaera hakonensis JCM 8857 = DSM 7519</name>
    <dbReference type="NCBI Taxonomy" id="1293036"/>
    <lineage>
        <taxon>Archaea</taxon>
        <taxon>Thermoproteota</taxon>
        <taxon>Thermoprotei</taxon>
        <taxon>Sulfolobales</taxon>
        <taxon>Sulfolobaceae</taxon>
        <taxon>Metallosphaera</taxon>
    </lineage>
</organism>
<gene>
    <name evidence="1" type="ORF">DFR87_01700</name>
</gene>
<name>A0A2U9IRF1_9CREN</name>
<proteinExistence type="predicted"/>
<accession>A0A2U9IRF1</accession>
<protein>
    <submittedName>
        <fullName evidence="1">Uncharacterized protein</fullName>
    </submittedName>
</protein>
<dbReference type="KEGG" id="mhk:DFR87_01700"/>